<evidence type="ECO:0000256" key="1">
    <source>
        <dbReference type="SAM" id="SignalP"/>
    </source>
</evidence>
<proteinExistence type="predicted"/>
<dbReference type="InterPro" id="IPR014895">
    <property type="entry name" value="Alginate_lyase_2"/>
</dbReference>
<evidence type="ECO:0000259" key="2">
    <source>
        <dbReference type="Pfam" id="PF08787"/>
    </source>
</evidence>
<feature type="signal peptide" evidence="1">
    <location>
        <begin position="1"/>
        <end position="19"/>
    </location>
</feature>
<dbReference type="AlphaFoldDB" id="A0A1C3JG38"/>
<feature type="domain" description="Alginate lyase 2" evidence="2">
    <location>
        <begin position="38"/>
        <end position="273"/>
    </location>
</feature>
<organism evidence="3 4">
    <name type="scientific">Vibrio celticus</name>
    <dbReference type="NCBI Taxonomy" id="446372"/>
    <lineage>
        <taxon>Bacteria</taxon>
        <taxon>Pseudomonadati</taxon>
        <taxon>Pseudomonadota</taxon>
        <taxon>Gammaproteobacteria</taxon>
        <taxon>Vibrionales</taxon>
        <taxon>Vibrionaceae</taxon>
        <taxon>Vibrio</taxon>
    </lineage>
</organism>
<sequence length="283" mass="31951">MKNLICLAAATSLSLGAYASDLGVPANSSKFKEILKVSKLQMSDPKGKPGNKKDYASKGEFDGVVFEHFYLDEPTQALVFKMAGYKNRSELRVNDNFKIDEPSKYHHLSAEFMPINPRDSVQNSEKKRDEMTYLQVHNKGTYYDGKQSSHGEGYIPHPLVRVVYDANRSGKTDWYWAIIKNNAVNCSSKSGNKGSAECKKAYIKLPLGPIAQKGSDKFDIYVGNQRLIINHNDSTVVNHDISYWKDMVSYYKAGVYNQFKNGESEAHFYKLAYSIKNKPVITD</sequence>
<keyword evidence="1" id="KW-0732">Signal</keyword>
<dbReference type="GO" id="GO:0045135">
    <property type="term" value="F:poly(beta-D-mannuronate) lyase activity"/>
    <property type="evidence" value="ECO:0007669"/>
    <property type="project" value="UniProtKB-EC"/>
</dbReference>
<evidence type="ECO:0000313" key="4">
    <source>
        <dbReference type="Proteomes" id="UP000092819"/>
    </source>
</evidence>
<evidence type="ECO:0000313" key="3">
    <source>
        <dbReference type="EMBL" id="SBT14081.1"/>
    </source>
</evidence>
<dbReference type="SUPFAM" id="SSF49899">
    <property type="entry name" value="Concanavalin A-like lectins/glucanases"/>
    <property type="match status" value="1"/>
</dbReference>
<dbReference type="InterPro" id="IPR013320">
    <property type="entry name" value="ConA-like_dom_sf"/>
</dbReference>
<keyword evidence="3" id="KW-0456">Lyase</keyword>
<feature type="chain" id="PRO_5008676616" evidence="1">
    <location>
        <begin position="20"/>
        <end position="283"/>
    </location>
</feature>
<dbReference type="Pfam" id="PF08787">
    <property type="entry name" value="Alginate_lyase2"/>
    <property type="match status" value="1"/>
</dbReference>
<dbReference type="RefSeq" id="WP_167352288.1">
    <property type="nucleotide sequence ID" value="NZ_AP025463.1"/>
</dbReference>
<dbReference type="Gene3D" id="2.60.120.200">
    <property type="match status" value="1"/>
</dbReference>
<keyword evidence="4" id="KW-1185">Reference proteome</keyword>
<reference evidence="4" key="1">
    <citation type="submission" date="2016-06" db="EMBL/GenBank/DDBJ databases">
        <authorList>
            <person name="Rodrigo-Torres L."/>
            <person name="Arahal D.R."/>
        </authorList>
    </citation>
    <scope>NUCLEOTIDE SEQUENCE [LARGE SCALE GENOMIC DNA]</scope>
    <source>
        <strain evidence="4">CECT 7224</strain>
    </source>
</reference>
<dbReference type="EMBL" id="FLQZ01000061">
    <property type="protein sequence ID" value="SBT14081.1"/>
    <property type="molecule type" value="Genomic_DNA"/>
</dbReference>
<protein>
    <submittedName>
        <fullName evidence="3">Alginate lyase</fullName>
        <ecNumber evidence="3">4.2.2.3</ecNumber>
    </submittedName>
</protein>
<accession>A0A1C3JG38</accession>
<gene>
    <name evidence="3" type="primary">alxM_1</name>
    <name evidence="3" type="ORF">VCE7224_02843</name>
</gene>
<dbReference type="Proteomes" id="UP000092819">
    <property type="component" value="Unassembled WGS sequence"/>
</dbReference>
<name>A0A1C3JG38_9VIBR</name>
<dbReference type="EC" id="4.2.2.3" evidence="3"/>